<evidence type="ECO:0000256" key="1">
    <source>
        <dbReference type="SAM" id="MobiDB-lite"/>
    </source>
</evidence>
<dbReference type="EMBL" id="AMZH03020243">
    <property type="protein sequence ID" value="RRT39367.1"/>
    <property type="molecule type" value="Genomic_DNA"/>
</dbReference>
<comment type="caution">
    <text evidence="2">The sequence shown here is derived from an EMBL/GenBank/DDBJ whole genome shotgun (WGS) entry which is preliminary data.</text>
</comment>
<evidence type="ECO:0000313" key="2">
    <source>
        <dbReference type="EMBL" id="RRT39367.1"/>
    </source>
</evidence>
<feature type="region of interest" description="Disordered" evidence="1">
    <location>
        <begin position="1"/>
        <end position="67"/>
    </location>
</feature>
<dbReference type="Proteomes" id="UP000287651">
    <property type="component" value="Unassembled WGS sequence"/>
</dbReference>
<dbReference type="AlphaFoldDB" id="A0A426XIR0"/>
<proteinExistence type="predicted"/>
<accession>A0A426XIR0</accession>
<name>A0A426XIR0_ENSVE</name>
<evidence type="ECO:0000313" key="3">
    <source>
        <dbReference type="Proteomes" id="UP000287651"/>
    </source>
</evidence>
<protein>
    <submittedName>
        <fullName evidence="2">Uncharacterized protein</fullName>
    </submittedName>
</protein>
<organism evidence="2 3">
    <name type="scientific">Ensete ventricosum</name>
    <name type="common">Abyssinian banana</name>
    <name type="synonym">Musa ensete</name>
    <dbReference type="NCBI Taxonomy" id="4639"/>
    <lineage>
        <taxon>Eukaryota</taxon>
        <taxon>Viridiplantae</taxon>
        <taxon>Streptophyta</taxon>
        <taxon>Embryophyta</taxon>
        <taxon>Tracheophyta</taxon>
        <taxon>Spermatophyta</taxon>
        <taxon>Magnoliopsida</taxon>
        <taxon>Liliopsida</taxon>
        <taxon>Zingiberales</taxon>
        <taxon>Musaceae</taxon>
        <taxon>Ensete</taxon>
    </lineage>
</organism>
<sequence length="214" mass="23806">MKPPISYRKKPEDQSSVPPEEDNMVHARRNINGNGGWEIGGDESGPARWAPSAPTPPPPAYRNGALHPPASAPLQAAFIAGGEDSGGDWEELITYSTRAYVSERRRLGGMARRTFHVLRRQRPAASLRLIDLKRLSLCLAPYAGCCRRLHLLFGRALTFPCVLKRLPIAPAVPLPDHWRNYWSMLPAADLCPEPIHGTPQQTTLDLHRLHLTLH</sequence>
<gene>
    <name evidence="2" type="ORF">B296_00053789</name>
</gene>
<reference evidence="2 3" key="1">
    <citation type="journal article" date="2014" name="Agronomy (Basel)">
        <title>A Draft Genome Sequence for Ensete ventricosum, the Drought-Tolerant Tree Against Hunger.</title>
        <authorList>
            <person name="Harrison J."/>
            <person name="Moore K.A."/>
            <person name="Paszkiewicz K."/>
            <person name="Jones T."/>
            <person name="Grant M."/>
            <person name="Ambacheew D."/>
            <person name="Muzemil S."/>
            <person name="Studholme D.J."/>
        </authorList>
    </citation>
    <scope>NUCLEOTIDE SEQUENCE [LARGE SCALE GENOMIC DNA]</scope>
</reference>
<feature type="compositionally biased region" description="Gly residues" evidence="1">
    <location>
        <begin position="33"/>
        <end position="43"/>
    </location>
</feature>